<keyword evidence="10" id="KW-0239">DNA-directed DNA polymerase</keyword>
<evidence type="ECO:0000256" key="1">
    <source>
        <dbReference type="ARBA" id="ARBA00006360"/>
    </source>
</evidence>
<feature type="compositionally biased region" description="Polar residues" evidence="12">
    <location>
        <begin position="83"/>
        <end position="99"/>
    </location>
</feature>
<feature type="compositionally biased region" description="Acidic residues" evidence="12">
    <location>
        <begin position="1"/>
        <end position="20"/>
    </location>
</feature>
<dbReference type="SMART" id="SM00382">
    <property type="entry name" value="AAA"/>
    <property type="match status" value="1"/>
</dbReference>
<evidence type="ECO:0000313" key="15">
    <source>
        <dbReference type="Proteomes" id="UP000749311"/>
    </source>
</evidence>
<dbReference type="EMBL" id="JAAMOZ010000002">
    <property type="protein sequence ID" value="NIH58261.1"/>
    <property type="molecule type" value="Genomic_DNA"/>
</dbReference>
<dbReference type="CDD" id="cd18137">
    <property type="entry name" value="HLD_clamp_pol_III_gamma_tau"/>
    <property type="match status" value="1"/>
</dbReference>
<feature type="compositionally biased region" description="Low complexity" evidence="12">
    <location>
        <begin position="587"/>
        <end position="636"/>
    </location>
</feature>
<dbReference type="EC" id="2.7.7.7" evidence="2"/>
<dbReference type="InterPro" id="IPR012763">
    <property type="entry name" value="DNA_pol_III_sug/sutau_N"/>
</dbReference>
<feature type="compositionally biased region" description="Low complexity" evidence="12">
    <location>
        <begin position="42"/>
        <end position="55"/>
    </location>
</feature>
<feature type="compositionally biased region" description="Low complexity" evidence="12">
    <location>
        <begin position="528"/>
        <end position="542"/>
    </location>
</feature>
<keyword evidence="7" id="KW-0547">Nucleotide-binding</keyword>
<reference evidence="14 15" key="1">
    <citation type="submission" date="2020-02" db="EMBL/GenBank/DDBJ databases">
        <title>Sequencing the genomes of 1000 actinobacteria strains.</title>
        <authorList>
            <person name="Klenk H.-P."/>
        </authorList>
    </citation>
    <scope>NUCLEOTIDE SEQUENCE [LARGE SCALE GENOMIC DNA]</scope>
    <source>
        <strain evidence="14 15">DSM 19609</strain>
    </source>
</reference>
<dbReference type="InterPro" id="IPR008921">
    <property type="entry name" value="DNA_pol3_clamp-load_cplx_C"/>
</dbReference>
<keyword evidence="6" id="KW-0479">Metal-binding</keyword>
<evidence type="ECO:0000256" key="4">
    <source>
        <dbReference type="ARBA" id="ARBA00022695"/>
    </source>
</evidence>
<dbReference type="Gene3D" id="1.10.8.60">
    <property type="match status" value="1"/>
</dbReference>
<accession>A0ABX0SJW2</accession>
<evidence type="ECO:0000256" key="7">
    <source>
        <dbReference type="ARBA" id="ARBA00022741"/>
    </source>
</evidence>
<keyword evidence="4 14" id="KW-0548">Nucleotidyltransferase</keyword>
<dbReference type="InterPro" id="IPR022754">
    <property type="entry name" value="DNA_pol_III_gamma-3"/>
</dbReference>
<evidence type="ECO:0000256" key="5">
    <source>
        <dbReference type="ARBA" id="ARBA00022705"/>
    </source>
</evidence>
<name>A0ABX0SJW2_9ACTN</name>
<dbReference type="Gene3D" id="3.40.50.300">
    <property type="entry name" value="P-loop containing nucleotide triphosphate hydrolases"/>
    <property type="match status" value="1"/>
</dbReference>
<dbReference type="InterPro" id="IPR050238">
    <property type="entry name" value="DNA_Rep/Repair_Clamp_Loader"/>
</dbReference>
<comment type="similarity">
    <text evidence="1">Belongs to the DnaX/STICHEL family.</text>
</comment>
<dbReference type="Pfam" id="PF12169">
    <property type="entry name" value="DNA_pol3_gamma3"/>
    <property type="match status" value="1"/>
</dbReference>
<dbReference type="CDD" id="cd00009">
    <property type="entry name" value="AAA"/>
    <property type="match status" value="1"/>
</dbReference>
<dbReference type="NCBIfam" id="TIGR02397">
    <property type="entry name" value="dnaX_nterm"/>
    <property type="match status" value="1"/>
</dbReference>
<keyword evidence="9" id="KW-0067">ATP-binding</keyword>
<dbReference type="InterPro" id="IPR045085">
    <property type="entry name" value="HLD_clamp_pol_III_gamma_tau"/>
</dbReference>
<evidence type="ECO:0000256" key="3">
    <source>
        <dbReference type="ARBA" id="ARBA00022679"/>
    </source>
</evidence>
<dbReference type="PANTHER" id="PTHR11669">
    <property type="entry name" value="REPLICATION FACTOR C / DNA POLYMERASE III GAMMA-TAU SUBUNIT"/>
    <property type="match status" value="1"/>
</dbReference>
<evidence type="ECO:0000259" key="13">
    <source>
        <dbReference type="SMART" id="SM00382"/>
    </source>
</evidence>
<dbReference type="InterPro" id="IPR027417">
    <property type="entry name" value="P-loop_NTPase"/>
</dbReference>
<dbReference type="RefSeq" id="WP_341770148.1">
    <property type="nucleotide sequence ID" value="NZ_BAAAOO010000009.1"/>
</dbReference>
<feature type="region of interest" description="Disordered" evidence="12">
    <location>
        <begin position="723"/>
        <end position="800"/>
    </location>
</feature>
<feature type="region of interest" description="Disordered" evidence="12">
    <location>
        <begin position="516"/>
        <end position="639"/>
    </location>
</feature>
<feature type="compositionally biased region" description="Acidic residues" evidence="12">
    <location>
        <begin position="60"/>
        <end position="69"/>
    </location>
</feature>
<keyword evidence="8" id="KW-0862">Zinc</keyword>
<evidence type="ECO:0000256" key="10">
    <source>
        <dbReference type="ARBA" id="ARBA00022932"/>
    </source>
</evidence>
<feature type="domain" description="AAA+ ATPase" evidence="13">
    <location>
        <begin position="165"/>
        <end position="313"/>
    </location>
</feature>
<dbReference type="Pfam" id="PF22608">
    <property type="entry name" value="DNAX_ATPase_lid"/>
    <property type="match status" value="1"/>
</dbReference>
<feature type="compositionally biased region" description="Polar residues" evidence="12">
    <location>
        <begin position="737"/>
        <end position="749"/>
    </location>
</feature>
<evidence type="ECO:0000313" key="14">
    <source>
        <dbReference type="EMBL" id="NIH58261.1"/>
    </source>
</evidence>
<organism evidence="14 15">
    <name type="scientific">Brooklawnia cerclae</name>
    <dbReference type="NCBI Taxonomy" id="349934"/>
    <lineage>
        <taxon>Bacteria</taxon>
        <taxon>Bacillati</taxon>
        <taxon>Actinomycetota</taxon>
        <taxon>Actinomycetes</taxon>
        <taxon>Propionibacteriales</taxon>
        <taxon>Propionibacteriaceae</taxon>
        <taxon>Brooklawnia</taxon>
    </lineage>
</organism>
<sequence length="820" mass="87271">MDDDLDLGTLDGDEQDDDVLDYQQDGLDLFGEPLADPRPACDIAADAGELLDLADSVNEMPEDAGEPGSEDARVVGDSESRDTVPSNSGEPGPSAQSDGVSRPTRPNRRNSVTTASASDPDPQAATRPEAPLALYRRYRPDTFADVIGQEHVTEPLMRAIANNRVNHAYLFSGPRGCGKTTSARILARCLNCAEGPTPTPCGVCDSCRALATGGPGSIDVIEIDAASHGRVDDARELREGVYFAPVASRYKVYIIDEAHMVTKEGFNALLKVVEEPPEHVKFIFATTEPDKVIGTIRSRTHHYPFRLVPPKTLAAYLERICDEEGVSVDRGVLPLVVRAGAGSVRDSLSVLDQLLGAAGETGVSYRQAAALLGYTPDALLDEIVDAFAAGDGRGVFATIDKVIEIGQDPRRFAEDLLERFRDLVIIAQVPDAISSGLIDVADDQAERLQTQAAALGPGELTRAAEVIAEGLVQMRGTTAPRLHLELLCSRVLLPASDLGGRDVHARLDRIERRLDMPDVMPGRAQQTPASSPAWDDAPAERPAAPRPTPTRAPEPEPSSTAEPQETASRRQRPARRPAASPAPTPDAAPGAPSTTPAAETGQPSRRQRPARSPAAAGQQAPASAPEPETPTVTAGAGVESIGTADVRRLWPQVLDEVKSRKRFTHALLSQNAHVIEVRGRDLLLGFANQGTLERFRDGGSADVLRECLMEVLGADLHVVSAVDGGPIQPGPAPQPARASTSGRRASHQASPDDPRPSAHTSRPDPAPQTERVAPPEPPDDPPEPDDEISESDVVIDDSNQDAAELLVQSLGAEIIDEQDS</sequence>
<comment type="catalytic activity">
    <reaction evidence="11">
        <text>DNA(n) + a 2'-deoxyribonucleoside 5'-triphosphate = DNA(n+1) + diphosphate</text>
        <dbReference type="Rhea" id="RHEA:22508"/>
        <dbReference type="Rhea" id="RHEA-COMP:17339"/>
        <dbReference type="Rhea" id="RHEA-COMP:17340"/>
        <dbReference type="ChEBI" id="CHEBI:33019"/>
        <dbReference type="ChEBI" id="CHEBI:61560"/>
        <dbReference type="ChEBI" id="CHEBI:173112"/>
        <dbReference type="EC" id="2.7.7.7"/>
    </reaction>
</comment>
<keyword evidence="3 14" id="KW-0808">Transferase</keyword>
<feature type="region of interest" description="Disordered" evidence="12">
    <location>
        <begin position="1"/>
        <end position="133"/>
    </location>
</feature>
<feature type="compositionally biased region" description="Basic and acidic residues" evidence="12">
    <location>
        <begin position="70"/>
        <end position="82"/>
    </location>
</feature>
<dbReference type="Gene3D" id="1.20.272.10">
    <property type="match status" value="1"/>
</dbReference>
<dbReference type="NCBIfam" id="NF005846">
    <property type="entry name" value="PRK07764.1-6"/>
    <property type="match status" value="1"/>
</dbReference>
<proteinExistence type="inferred from homology"/>
<protein>
    <recommendedName>
        <fullName evidence="2">DNA-directed DNA polymerase</fullName>
        <ecNumber evidence="2">2.7.7.7</ecNumber>
    </recommendedName>
</protein>
<comment type="caution">
    <text evidence="14">The sequence shown here is derived from an EMBL/GenBank/DDBJ whole genome shotgun (WGS) entry which is preliminary data.</text>
</comment>
<dbReference type="SUPFAM" id="SSF48019">
    <property type="entry name" value="post-AAA+ oligomerization domain-like"/>
    <property type="match status" value="1"/>
</dbReference>
<dbReference type="Proteomes" id="UP000749311">
    <property type="component" value="Unassembled WGS sequence"/>
</dbReference>
<evidence type="ECO:0000256" key="8">
    <source>
        <dbReference type="ARBA" id="ARBA00022833"/>
    </source>
</evidence>
<dbReference type="GO" id="GO:0003887">
    <property type="term" value="F:DNA-directed DNA polymerase activity"/>
    <property type="evidence" value="ECO:0007669"/>
    <property type="project" value="UniProtKB-EC"/>
</dbReference>
<feature type="compositionally biased region" description="Low complexity" evidence="12">
    <location>
        <begin position="557"/>
        <end position="566"/>
    </location>
</feature>
<evidence type="ECO:0000256" key="11">
    <source>
        <dbReference type="ARBA" id="ARBA00049244"/>
    </source>
</evidence>
<feature type="compositionally biased region" description="Pro residues" evidence="12">
    <location>
        <begin position="544"/>
        <end position="556"/>
    </location>
</feature>
<dbReference type="SUPFAM" id="SSF52540">
    <property type="entry name" value="P-loop containing nucleoside triphosphate hydrolases"/>
    <property type="match status" value="1"/>
</dbReference>
<dbReference type="InterPro" id="IPR003593">
    <property type="entry name" value="AAA+_ATPase"/>
</dbReference>
<keyword evidence="5" id="KW-0235">DNA replication</keyword>
<keyword evidence="15" id="KW-1185">Reference proteome</keyword>
<gene>
    <name evidence="14" type="ORF">FB473_002953</name>
</gene>
<feature type="compositionally biased region" description="Acidic residues" evidence="12">
    <location>
        <begin position="777"/>
        <end position="799"/>
    </location>
</feature>
<evidence type="ECO:0000256" key="9">
    <source>
        <dbReference type="ARBA" id="ARBA00022840"/>
    </source>
</evidence>
<evidence type="ECO:0000256" key="2">
    <source>
        <dbReference type="ARBA" id="ARBA00012417"/>
    </source>
</evidence>
<evidence type="ECO:0000256" key="12">
    <source>
        <dbReference type="SAM" id="MobiDB-lite"/>
    </source>
</evidence>
<dbReference type="PANTHER" id="PTHR11669:SF0">
    <property type="entry name" value="PROTEIN STICHEL-LIKE 2"/>
    <property type="match status" value="1"/>
</dbReference>
<evidence type="ECO:0000256" key="6">
    <source>
        <dbReference type="ARBA" id="ARBA00022723"/>
    </source>
</evidence>
<dbReference type="Pfam" id="PF13177">
    <property type="entry name" value="DNA_pol3_delta2"/>
    <property type="match status" value="1"/>
</dbReference>